<dbReference type="EMBL" id="CAJVCH010570261">
    <property type="protein sequence ID" value="CAG7834501.1"/>
    <property type="molecule type" value="Genomic_DNA"/>
</dbReference>
<dbReference type="AlphaFoldDB" id="A0A8J2M7M7"/>
<evidence type="ECO:0000313" key="3">
    <source>
        <dbReference type="EMBL" id="CAG7834501.1"/>
    </source>
</evidence>
<evidence type="ECO:0000256" key="1">
    <source>
        <dbReference type="SAM" id="MobiDB-lite"/>
    </source>
</evidence>
<accession>A0A8J2M7M7</accession>
<name>A0A8J2M7M7_9HEXA</name>
<feature type="domain" description="RAMA" evidence="2">
    <location>
        <begin position="103"/>
        <end position="205"/>
    </location>
</feature>
<comment type="caution">
    <text evidence="3">The sequence shown here is derived from an EMBL/GenBank/DDBJ whole genome shotgun (WGS) entry which is preliminary data.</text>
</comment>
<keyword evidence="4" id="KW-1185">Reference proteome</keyword>
<dbReference type="Proteomes" id="UP000708208">
    <property type="component" value="Unassembled WGS sequence"/>
</dbReference>
<evidence type="ECO:0000259" key="2">
    <source>
        <dbReference type="Pfam" id="PF18755"/>
    </source>
</evidence>
<dbReference type="Pfam" id="PF18755">
    <property type="entry name" value="RAMA"/>
    <property type="match status" value="1"/>
</dbReference>
<feature type="compositionally biased region" description="Basic and acidic residues" evidence="1">
    <location>
        <begin position="1"/>
        <end position="28"/>
    </location>
</feature>
<gene>
    <name evidence="3" type="ORF">AFUS01_LOCUS44002</name>
</gene>
<dbReference type="InterPro" id="IPR040843">
    <property type="entry name" value="RAMA"/>
</dbReference>
<reference evidence="3" key="1">
    <citation type="submission" date="2021-06" db="EMBL/GenBank/DDBJ databases">
        <authorList>
            <person name="Hodson N. C."/>
            <person name="Mongue J. A."/>
            <person name="Jaron S. K."/>
        </authorList>
    </citation>
    <scope>NUCLEOTIDE SEQUENCE</scope>
</reference>
<dbReference type="OrthoDB" id="167806at2759"/>
<feature type="region of interest" description="Disordered" evidence="1">
    <location>
        <begin position="1"/>
        <end position="95"/>
    </location>
</feature>
<proteinExistence type="predicted"/>
<organism evidence="3 4">
    <name type="scientific">Allacma fusca</name>
    <dbReference type="NCBI Taxonomy" id="39272"/>
    <lineage>
        <taxon>Eukaryota</taxon>
        <taxon>Metazoa</taxon>
        <taxon>Ecdysozoa</taxon>
        <taxon>Arthropoda</taxon>
        <taxon>Hexapoda</taxon>
        <taxon>Collembola</taxon>
        <taxon>Symphypleona</taxon>
        <taxon>Sminthuridae</taxon>
        <taxon>Allacma</taxon>
    </lineage>
</organism>
<evidence type="ECO:0000313" key="4">
    <source>
        <dbReference type="Proteomes" id="UP000708208"/>
    </source>
</evidence>
<protein>
    <recommendedName>
        <fullName evidence="2">RAMA domain-containing protein</fullName>
    </recommendedName>
</protein>
<sequence>MKRGSEGREKSSKKLNDRSTDQTSKSKGEGYSSEPENNNVDIKMEVDTPEFLNCKGENGEVGTPEKTPSEQVCESSEIVEPTSEEKSDGEGKVTNGPFYFSVPTLTKRNVTLQMLLAAGILKPGEGTMSLEYHGQKFVGDLLENGQIKSQETSQIFSSPSAWAIACKQIINPEKIQRKSGCGWASIKYRSLKLDYYKTVWFKRVREGSIDIKNISNGATSSSDDSDDDGIPHCVLKFGEHFDSCPSYQSAVISGAKVSRLYIVGEEAK</sequence>